<accession>A0AAN6YB38</accession>
<name>A0AAN6YB38_9PEZI</name>
<sequence length="430" mass="48961">MAVHTPTAYPLRSVNKGELEQLCQVLWGWPQCQDPTHCFSDDHFHRLSLFFDFYKQVSSSYVPDFFDPDDQALRSHQDLFDIISLLRDFGGHSTREDCRKMYFWGRASEDDIKKDDGTPCNIPLADQERAFNIAATVMTMVRTSSLNDLATPSFDIITLDEEQGRTMLQDVTGPFVWRLEQTLLEAVVDTFPSRLHPSLQPGDPQSKTILHELTAINLTKIAKLKFMGTSDLRNHLRLDPVSGTVRIFHHTSFLKQHLLSSKRDIKKQEHNLAANLDSTSSSHFQQHDGFIFPRSIALETLQTLNVLFPPPSHPQFHQCQSLLRGLVAKSTFDPDILRFGTTAYQLPSESMGKINSSGSFPTWGTRLMTLYSELEDPTPRSILDNWLERRSKSRHVMMVTLVGVTVAVLLGVLSLGVSIFQAWISWQEWK</sequence>
<dbReference type="AlphaFoldDB" id="A0AAN6YB38"/>
<protein>
    <submittedName>
        <fullName evidence="2">Uncharacterized protein</fullName>
    </submittedName>
</protein>
<evidence type="ECO:0000313" key="2">
    <source>
        <dbReference type="EMBL" id="KAK4212787.1"/>
    </source>
</evidence>
<reference evidence="2" key="2">
    <citation type="submission" date="2023-05" db="EMBL/GenBank/DDBJ databases">
        <authorList>
            <consortium name="Lawrence Berkeley National Laboratory"/>
            <person name="Steindorff A."/>
            <person name="Hensen N."/>
            <person name="Bonometti L."/>
            <person name="Westerberg I."/>
            <person name="Brannstrom I.O."/>
            <person name="Guillou S."/>
            <person name="Cros-Aarteil S."/>
            <person name="Calhoun S."/>
            <person name="Haridas S."/>
            <person name="Kuo A."/>
            <person name="Mondo S."/>
            <person name="Pangilinan J."/>
            <person name="Riley R."/>
            <person name="Labutti K."/>
            <person name="Andreopoulos B."/>
            <person name="Lipzen A."/>
            <person name="Chen C."/>
            <person name="Yanf M."/>
            <person name="Daum C."/>
            <person name="Ng V."/>
            <person name="Clum A."/>
            <person name="Ohm R."/>
            <person name="Martin F."/>
            <person name="Silar P."/>
            <person name="Natvig D."/>
            <person name="Lalanne C."/>
            <person name="Gautier V."/>
            <person name="Ament-Velasquez S.L."/>
            <person name="Kruys A."/>
            <person name="Hutchinson M.I."/>
            <person name="Powell A.J."/>
            <person name="Barry K."/>
            <person name="Miller A.N."/>
            <person name="Grigoriev I.V."/>
            <person name="Debuchy R."/>
            <person name="Gladieux P."/>
            <person name="Thoren M.H."/>
            <person name="Johannesson H."/>
        </authorList>
    </citation>
    <scope>NUCLEOTIDE SEQUENCE</scope>
    <source>
        <strain evidence="2">PSN293</strain>
    </source>
</reference>
<feature type="transmembrane region" description="Helical" evidence="1">
    <location>
        <begin position="396"/>
        <end position="424"/>
    </location>
</feature>
<keyword evidence="3" id="KW-1185">Reference proteome</keyword>
<organism evidence="2 3">
    <name type="scientific">Rhypophila decipiens</name>
    <dbReference type="NCBI Taxonomy" id="261697"/>
    <lineage>
        <taxon>Eukaryota</taxon>
        <taxon>Fungi</taxon>
        <taxon>Dikarya</taxon>
        <taxon>Ascomycota</taxon>
        <taxon>Pezizomycotina</taxon>
        <taxon>Sordariomycetes</taxon>
        <taxon>Sordariomycetidae</taxon>
        <taxon>Sordariales</taxon>
        <taxon>Naviculisporaceae</taxon>
        <taxon>Rhypophila</taxon>
    </lineage>
</organism>
<gene>
    <name evidence="2" type="ORF">QBC37DRAFT_345451</name>
</gene>
<reference evidence="2" key="1">
    <citation type="journal article" date="2023" name="Mol. Phylogenet. Evol.">
        <title>Genome-scale phylogeny and comparative genomics of the fungal order Sordariales.</title>
        <authorList>
            <person name="Hensen N."/>
            <person name="Bonometti L."/>
            <person name="Westerberg I."/>
            <person name="Brannstrom I.O."/>
            <person name="Guillou S."/>
            <person name="Cros-Aarteil S."/>
            <person name="Calhoun S."/>
            <person name="Haridas S."/>
            <person name="Kuo A."/>
            <person name="Mondo S."/>
            <person name="Pangilinan J."/>
            <person name="Riley R."/>
            <person name="LaButti K."/>
            <person name="Andreopoulos B."/>
            <person name="Lipzen A."/>
            <person name="Chen C."/>
            <person name="Yan M."/>
            <person name="Daum C."/>
            <person name="Ng V."/>
            <person name="Clum A."/>
            <person name="Steindorff A."/>
            <person name="Ohm R.A."/>
            <person name="Martin F."/>
            <person name="Silar P."/>
            <person name="Natvig D.O."/>
            <person name="Lalanne C."/>
            <person name="Gautier V."/>
            <person name="Ament-Velasquez S.L."/>
            <person name="Kruys A."/>
            <person name="Hutchinson M.I."/>
            <person name="Powell A.J."/>
            <person name="Barry K."/>
            <person name="Miller A.N."/>
            <person name="Grigoriev I.V."/>
            <person name="Debuchy R."/>
            <person name="Gladieux P."/>
            <person name="Hiltunen Thoren M."/>
            <person name="Johannesson H."/>
        </authorList>
    </citation>
    <scope>NUCLEOTIDE SEQUENCE</scope>
    <source>
        <strain evidence="2">PSN293</strain>
    </source>
</reference>
<dbReference type="Proteomes" id="UP001301769">
    <property type="component" value="Unassembled WGS sequence"/>
</dbReference>
<evidence type="ECO:0000313" key="3">
    <source>
        <dbReference type="Proteomes" id="UP001301769"/>
    </source>
</evidence>
<feature type="non-terminal residue" evidence="2">
    <location>
        <position position="430"/>
    </location>
</feature>
<evidence type="ECO:0000256" key="1">
    <source>
        <dbReference type="SAM" id="Phobius"/>
    </source>
</evidence>
<comment type="caution">
    <text evidence="2">The sequence shown here is derived from an EMBL/GenBank/DDBJ whole genome shotgun (WGS) entry which is preliminary data.</text>
</comment>
<proteinExistence type="predicted"/>
<dbReference type="EMBL" id="MU858121">
    <property type="protein sequence ID" value="KAK4212787.1"/>
    <property type="molecule type" value="Genomic_DNA"/>
</dbReference>
<keyword evidence="1" id="KW-0812">Transmembrane</keyword>
<keyword evidence="1" id="KW-1133">Transmembrane helix</keyword>
<keyword evidence="1" id="KW-0472">Membrane</keyword>